<name>A0ABQ2BHM5_9SPHI</name>
<comment type="caution">
    <text evidence="2">The sequence shown here is derived from an EMBL/GenBank/DDBJ whole genome shotgun (WGS) entry which is preliminary data.</text>
</comment>
<keyword evidence="3" id="KW-1185">Reference proteome</keyword>
<protein>
    <submittedName>
        <fullName evidence="2">Uncharacterized protein</fullName>
    </submittedName>
</protein>
<gene>
    <name evidence="2" type="ORF">GCM10008119_12230</name>
</gene>
<feature type="region of interest" description="Disordered" evidence="1">
    <location>
        <begin position="109"/>
        <end position="148"/>
    </location>
</feature>
<reference evidence="3" key="1">
    <citation type="journal article" date="2019" name="Int. J. Syst. Evol. Microbiol.">
        <title>The Global Catalogue of Microorganisms (GCM) 10K type strain sequencing project: providing services to taxonomists for standard genome sequencing and annotation.</title>
        <authorList>
            <consortium name="The Broad Institute Genomics Platform"/>
            <consortium name="The Broad Institute Genome Sequencing Center for Infectious Disease"/>
            <person name="Wu L."/>
            <person name="Ma J."/>
        </authorList>
    </citation>
    <scope>NUCLEOTIDE SEQUENCE [LARGE SCALE GENOMIC DNA]</scope>
    <source>
        <strain evidence="3">CCM 8939</strain>
    </source>
</reference>
<proteinExistence type="predicted"/>
<accession>A0ABQ2BHM5</accession>
<evidence type="ECO:0000313" key="3">
    <source>
        <dbReference type="Proteomes" id="UP000645390"/>
    </source>
</evidence>
<sequence>MLYLQIKKGDTIMDTNENKGSQDKIHSTTENIEINKENLSFDEHKQSYELDVKGTDKDYDHPMGYETVAAGAKDDDSTYDEANPYVGDEYARNEEIADDNLEELGMHVDNGESVKLNPEDEILARTPEDNRDDLDEEGYPINDEPNAV</sequence>
<evidence type="ECO:0000256" key="1">
    <source>
        <dbReference type="SAM" id="MobiDB-lite"/>
    </source>
</evidence>
<organism evidence="2 3">
    <name type="scientific">Pedobacter mendelii</name>
    <dbReference type="NCBI Taxonomy" id="1908240"/>
    <lineage>
        <taxon>Bacteria</taxon>
        <taxon>Pseudomonadati</taxon>
        <taxon>Bacteroidota</taxon>
        <taxon>Sphingobacteriia</taxon>
        <taxon>Sphingobacteriales</taxon>
        <taxon>Sphingobacteriaceae</taxon>
        <taxon>Pedobacter</taxon>
    </lineage>
</organism>
<dbReference type="EMBL" id="BMDJ01000002">
    <property type="protein sequence ID" value="GGI24352.1"/>
    <property type="molecule type" value="Genomic_DNA"/>
</dbReference>
<evidence type="ECO:0000313" key="2">
    <source>
        <dbReference type="EMBL" id="GGI24352.1"/>
    </source>
</evidence>
<dbReference type="Proteomes" id="UP000645390">
    <property type="component" value="Unassembled WGS sequence"/>
</dbReference>